<comment type="caution">
    <text evidence="1">The sequence shown here is derived from an EMBL/GenBank/DDBJ whole genome shotgun (WGS) entry which is preliminary data.</text>
</comment>
<keyword evidence="2" id="KW-1185">Reference proteome</keyword>
<evidence type="ECO:0000313" key="1">
    <source>
        <dbReference type="EMBL" id="MCM2569420.1"/>
    </source>
</evidence>
<proteinExistence type="predicted"/>
<dbReference type="EMBL" id="JAMQGR010000026">
    <property type="protein sequence ID" value="MCM2569420.1"/>
    <property type="molecule type" value="Genomic_DNA"/>
</dbReference>
<dbReference type="InterPro" id="IPR018777">
    <property type="entry name" value="Replication_initiator_prot_A"/>
</dbReference>
<name>A0ABT0WZH1_9BURK</name>
<accession>A0ABT0WZH1</accession>
<dbReference type="Pfam" id="PF10134">
    <property type="entry name" value="RPA"/>
    <property type="match status" value="1"/>
</dbReference>
<organism evidence="1 2">
    <name type="scientific">Janthinobacterium kumbetense</name>
    <dbReference type="NCBI Taxonomy" id="2950280"/>
    <lineage>
        <taxon>Bacteria</taxon>
        <taxon>Pseudomonadati</taxon>
        <taxon>Pseudomonadota</taxon>
        <taxon>Betaproteobacteria</taxon>
        <taxon>Burkholderiales</taxon>
        <taxon>Oxalobacteraceae</taxon>
        <taxon>Janthinobacterium</taxon>
    </lineage>
</organism>
<dbReference type="RefSeq" id="WP_251352058.1">
    <property type="nucleotide sequence ID" value="NZ_JAMQGR010000026.1"/>
</dbReference>
<reference evidence="1 2" key="1">
    <citation type="submission" date="2022-06" db="EMBL/GenBank/DDBJ databases">
        <title>Janthinobacterium kumbetensis sp. nov., isolated from spring water in Turkey.</title>
        <authorList>
            <person name="Inan Bektas K."/>
            <person name="Belduz A.A."/>
            <person name="Canakci S."/>
            <person name="Nalcaoglu A."/>
            <person name="Ceylan E."/>
            <person name="Kati H."/>
        </authorList>
    </citation>
    <scope>NUCLEOTIDE SEQUENCE [LARGE SCALE GENOMIC DNA]</scope>
    <source>
        <strain evidence="1 2">GK</strain>
    </source>
</reference>
<gene>
    <name evidence="1" type="ORF">NCG91_27710</name>
</gene>
<sequence length="352" mass="39847">MSVNKSQAMANIQARADAALAASVAHGQTDLFGDAELVASTLPADIEQPPATDVAKVAGKRAKLLPVRHVERDFFLCDMFDYAMKDDGASMEAPIFTLSTRPDLTVWHWESQDGNRALTVTPSVMGRATMFDKDVLIYVISQMTEALNCDRQDAKNRTVRFVVYDYLVTTNKPTGGKEYQRLEATLERLRGTSIKTDIKTGGTRVKEGFGLIDSWTIVEKSPDNERMIAVEVTLSKWLFNAVQAHEVLTIHRNYFRLRKPLERRLYELARKHCGNQASWTIGLELLREKCSAHSHIRAFRSQVQKIQNADTLPEYRMLYSLEKDQVTFYIRDAKKLVAAIASGKSNLPERFR</sequence>
<evidence type="ECO:0000313" key="2">
    <source>
        <dbReference type="Proteomes" id="UP001202243"/>
    </source>
</evidence>
<dbReference type="Proteomes" id="UP001202243">
    <property type="component" value="Unassembled WGS sequence"/>
</dbReference>
<protein>
    <submittedName>
        <fullName evidence="1">Replication initiator protein A</fullName>
    </submittedName>
</protein>